<accession>U1PYI2</accession>
<comment type="caution">
    <text evidence="1">The sequence shown here is derived from an EMBL/GenBank/DDBJ whole genome shotgun (WGS) entry which is preliminary data.</text>
</comment>
<evidence type="ECO:0000313" key="2">
    <source>
        <dbReference type="Proteomes" id="UP000016498"/>
    </source>
</evidence>
<dbReference type="Proteomes" id="UP000016498">
    <property type="component" value="Unassembled WGS sequence"/>
</dbReference>
<dbReference type="AlphaFoldDB" id="U1PYI2"/>
<name>U1PYI2_9ACTO</name>
<organism evidence="1 2">
    <name type="scientific">Actinomyces johnsonii F0510</name>
    <dbReference type="NCBI Taxonomy" id="1227262"/>
    <lineage>
        <taxon>Bacteria</taxon>
        <taxon>Bacillati</taxon>
        <taxon>Actinomycetota</taxon>
        <taxon>Actinomycetes</taxon>
        <taxon>Actinomycetales</taxon>
        <taxon>Actinomycetaceae</taxon>
        <taxon>Actinomyces</taxon>
    </lineage>
</organism>
<dbReference type="HOGENOM" id="CLU_3163684_0_0_11"/>
<dbReference type="RefSeq" id="WP_021604794.1">
    <property type="nucleotide sequence ID" value="NZ_KE951516.1"/>
</dbReference>
<evidence type="ECO:0000313" key="1">
    <source>
        <dbReference type="EMBL" id="ERH15119.1"/>
    </source>
</evidence>
<proteinExistence type="predicted"/>
<dbReference type="EMBL" id="AWSD01000413">
    <property type="protein sequence ID" value="ERH15119.1"/>
    <property type="molecule type" value="Genomic_DNA"/>
</dbReference>
<protein>
    <submittedName>
        <fullName evidence="1">Uncharacterized protein</fullName>
    </submittedName>
</protein>
<gene>
    <name evidence="1" type="ORF">HMPREF1549_03343</name>
</gene>
<dbReference type="PATRIC" id="fig|1227262.3.peg.2703"/>
<reference evidence="1 2" key="1">
    <citation type="submission" date="2013-06" db="EMBL/GenBank/DDBJ databases">
        <authorList>
            <person name="Weinstock G."/>
            <person name="Sodergren E."/>
            <person name="Lobos E.A."/>
            <person name="Fulton L."/>
            <person name="Fulton R."/>
            <person name="Courtney L."/>
            <person name="Fronick C."/>
            <person name="O'Laughlin M."/>
            <person name="Godfrey J."/>
            <person name="Wilson R.M."/>
            <person name="Miner T."/>
            <person name="Farmer C."/>
            <person name="Delehaunty K."/>
            <person name="Cordes M."/>
            <person name="Minx P."/>
            <person name="Tomlinson C."/>
            <person name="Chen J."/>
            <person name="Wollam A."/>
            <person name="Pepin K.H."/>
            <person name="Bhonagiri V."/>
            <person name="Zhang X."/>
            <person name="Warren W."/>
            <person name="Mitreva M."/>
            <person name="Mardis E.R."/>
            <person name="Wilson R.K."/>
        </authorList>
    </citation>
    <scope>NUCLEOTIDE SEQUENCE [LARGE SCALE GENOMIC DNA]</scope>
    <source>
        <strain evidence="1 2">F0510</strain>
    </source>
</reference>
<sequence>MLPTAPQRSPDTVALLWTQETDNADVDTRIADHFNQIFTDDPEPRRF</sequence>